<feature type="transmembrane region" description="Helical" evidence="1">
    <location>
        <begin position="286"/>
        <end position="310"/>
    </location>
</feature>
<protein>
    <recommendedName>
        <fullName evidence="4">Transmembrane protein</fullName>
    </recommendedName>
</protein>
<keyword evidence="1" id="KW-0812">Transmembrane</keyword>
<dbReference type="AlphaFoldDB" id="A0A077ZQG1"/>
<gene>
    <name evidence="2" type="primary">Contig6175.g6603</name>
    <name evidence="2" type="ORF">STYLEM_1102</name>
</gene>
<evidence type="ECO:0000256" key="1">
    <source>
        <dbReference type="SAM" id="Phobius"/>
    </source>
</evidence>
<dbReference type="InParanoid" id="A0A077ZQG1"/>
<reference evidence="2 3" key="1">
    <citation type="submission" date="2014-06" db="EMBL/GenBank/DDBJ databases">
        <authorList>
            <person name="Swart Estienne"/>
        </authorList>
    </citation>
    <scope>NUCLEOTIDE SEQUENCE [LARGE SCALE GENOMIC DNA]</scope>
    <source>
        <strain evidence="2 3">130c</strain>
    </source>
</reference>
<sequence>MKTIYKYSLFKSFRVQNLNLTFIFLIVLGLTPINTKTEQDNLKYKVQIHNVAEEQIRNKGLALSGHLDQSYKSEPPFQRRQLATNTSAQDLYTCGQCIDNRLDYCQPKSKGIFFLDTKGVCEDSSILKALYPTSPYYCSDQFYTVSTYEFFAYFPCPFFTQKCGMNTNILNMTESEQNIETSLLEQGDVCVFEINYKEVDNNLKIWPTKLSNVEVTIADGFNKHPYQIVSNFTFISLLLKDGDEFEVGDAWYNMTYGGKAYLFIKATSTYGQAKFTYGQKNLIPQWVIIVIIVGSVVVGLGCLAICFCYVRRLYIKKRSQSKVQKFGGRQETIEERISKYKYKGNSQRNTLMTQNFGPQEKAFDPDFDYNDKEKLQANQPLQQNYDFSNLQDSTQSNIVNQYQNNSNDNYQLPGQL</sequence>
<dbReference type="Proteomes" id="UP000039865">
    <property type="component" value="Unassembled WGS sequence"/>
</dbReference>
<dbReference type="EMBL" id="CCKQ01001045">
    <property type="protein sequence ID" value="CDW72148.1"/>
    <property type="molecule type" value="Genomic_DNA"/>
</dbReference>
<proteinExistence type="predicted"/>
<evidence type="ECO:0000313" key="3">
    <source>
        <dbReference type="Proteomes" id="UP000039865"/>
    </source>
</evidence>
<keyword evidence="3" id="KW-1185">Reference proteome</keyword>
<keyword evidence="1" id="KW-1133">Transmembrane helix</keyword>
<evidence type="ECO:0008006" key="4">
    <source>
        <dbReference type="Google" id="ProtNLM"/>
    </source>
</evidence>
<evidence type="ECO:0000313" key="2">
    <source>
        <dbReference type="EMBL" id="CDW72148.1"/>
    </source>
</evidence>
<name>A0A077ZQG1_STYLE</name>
<keyword evidence="1" id="KW-0472">Membrane</keyword>
<accession>A0A077ZQG1</accession>
<organism evidence="2 3">
    <name type="scientific">Stylonychia lemnae</name>
    <name type="common">Ciliate</name>
    <dbReference type="NCBI Taxonomy" id="5949"/>
    <lineage>
        <taxon>Eukaryota</taxon>
        <taxon>Sar</taxon>
        <taxon>Alveolata</taxon>
        <taxon>Ciliophora</taxon>
        <taxon>Intramacronucleata</taxon>
        <taxon>Spirotrichea</taxon>
        <taxon>Stichotrichia</taxon>
        <taxon>Sporadotrichida</taxon>
        <taxon>Oxytrichidae</taxon>
        <taxon>Stylonychinae</taxon>
        <taxon>Stylonychia</taxon>
    </lineage>
</organism>